<evidence type="ECO:0000259" key="5">
    <source>
        <dbReference type="PROSITE" id="PS51464"/>
    </source>
</evidence>
<organism evidence="6 7">
    <name type="scientific">Carnobacterium maltaromaticum</name>
    <name type="common">Carnobacterium piscicola</name>
    <dbReference type="NCBI Taxonomy" id="2751"/>
    <lineage>
        <taxon>Bacteria</taxon>
        <taxon>Bacillati</taxon>
        <taxon>Bacillota</taxon>
        <taxon>Bacilli</taxon>
        <taxon>Lactobacillales</taxon>
        <taxon>Carnobacteriaceae</taxon>
        <taxon>Carnobacterium</taxon>
    </lineage>
</organism>
<dbReference type="GO" id="GO:0097367">
    <property type="term" value="F:carbohydrate derivative binding"/>
    <property type="evidence" value="ECO:0007669"/>
    <property type="project" value="InterPro"/>
</dbReference>
<reference evidence="6" key="1">
    <citation type="submission" date="2023-08" db="EMBL/GenBank/DDBJ databases">
        <title>Genomic characterization of piscicolin 126 produced by Carnobacterium maltaromaticum CM22 strain isolated from salmon (Salmo salar).</title>
        <authorList>
            <person name="Gonzalez-Gragera E."/>
            <person name="Garcia-Lopez J.D."/>
            <person name="Teso-Perez C."/>
            <person name="Gimenez-Hernandez I."/>
            <person name="Peralta-Sanchez J.M."/>
            <person name="Valdivia E."/>
            <person name="Montalban-Lopez M."/>
            <person name="Martin-Platero A.M."/>
            <person name="Banos A."/>
            <person name="Martinez-Bueno M."/>
        </authorList>
    </citation>
    <scope>NUCLEOTIDE SEQUENCE</scope>
    <source>
        <strain evidence="6">CM22</strain>
    </source>
</reference>
<dbReference type="Gene3D" id="3.40.50.10490">
    <property type="entry name" value="Glucose-6-phosphate isomerase like protein, domain 1"/>
    <property type="match status" value="1"/>
</dbReference>
<feature type="domain" description="HTH rpiR-type" evidence="4">
    <location>
        <begin position="1"/>
        <end position="73"/>
    </location>
</feature>
<dbReference type="InterPro" id="IPR009057">
    <property type="entry name" value="Homeodomain-like_sf"/>
</dbReference>
<sequence>MFDLFDTETYTDLDQLLIKYINGNLEQVAFMRIRELAEAVHVSPATVMRFSQKAGFASFPEMKVAIKNYVEQQKSILKNEERRRGILPLDVFSNDLEEQIDLITAKLIEAPLIYCLGMGSSGVMAEYAAKQFTTIGLRSFHATSLYLPYLKESQKHSPKDVTLLFSVSGETFEILHIANLLKETEAFSVSITNHIENHLAGLTSINLSYDTSYDRLQYNVDISSQLPVVFIIETLVKKLYLLMHSGKKEELNQK</sequence>
<dbReference type="PROSITE" id="PS51071">
    <property type="entry name" value="HTH_RPIR"/>
    <property type="match status" value="1"/>
</dbReference>
<evidence type="ECO:0000259" key="4">
    <source>
        <dbReference type="PROSITE" id="PS51071"/>
    </source>
</evidence>
<dbReference type="InterPro" id="IPR046348">
    <property type="entry name" value="SIS_dom_sf"/>
</dbReference>
<dbReference type="SUPFAM" id="SSF53697">
    <property type="entry name" value="SIS domain"/>
    <property type="match status" value="1"/>
</dbReference>
<dbReference type="PROSITE" id="PS51464">
    <property type="entry name" value="SIS"/>
    <property type="match status" value="1"/>
</dbReference>
<comment type="caution">
    <text evidence="6">The sequence shown here is derived from an EMBL/GenBank/DDBJ whole genome shotgun (WGS) entry which is preliminary data.</text>
</comment>
<dbReference type="PANTHER" id="PTHR30514:SF1">
    <property type="entry name" value="HTH-TYPE TRANSCRIPTIONAL REGULATOR HEXR-RELATED"/>
    <property type="match status" value="1"/>
</dbReference>
<accession>A0AAW9JRZ2</accession>
<dbReference type="Pfam" id="PF01418">
    <property type="entry name" value="HTH_6"/>
    <property type="match status" value="1"/>
</dbReference>
<feature type="domain" description="SIS" evidence="5">
    <location>
        <begin position="103"/>
        <end position="245"/>
    </location>
</feature>
<dbReference type="InterPro" id="IPR001347">
    <property type="entry name" value="SIS_dom"/>
</dbReference>
<evidence type="ECO:0000256" key="2">
    <source>
        <dbReference type="ARBA" id="ARBA00023125"/>
    </source>
</evidence>
<gene>
    <name evidence="6" type="ORF">RAK27_01625</name>
</gene>
<dbReference type="RefSeq" id="WP_322808329.1">
    <property type="nucleotide sequence ID" value="NZ_JAVBVO010000001.1"/>
</dbReference>
<dbReference type="CDD" id="cd05013">
    <property type="entry name" value="SIS_RpiR"/>
    <property type="match status" value="1"/>
</dbReference>
<dbReference type="GO" id="GO:0003677">
    <property type="term" value="F:DNA binding"/>
    <property type="evidence" value="ECO:0007669"/>
    <property type="project" value="UniProtKB-KW"/>
</dbReference>
<dbReference type="PANTHER" id="PTHR30514">
    <property type="entry name" value="GLUCOKINASE"/>
    <property type="match status" value="1"/>
</dbReference>
<dbReference type="InterPro" id="IPR047640">
    <property type="entry name" value="RpiR-like"/>
</dbReference>
<dbReference type="AlphaFoldDB" id="A0AAW9JRZ2"/>
<keyword evidence="1" id="KW-0805">Transcription regulation</keyword>
<dbReference type="InterPro" id="IPR000281">
    <property type="entry name" value="HTH_RpiR"/>
</dbReference>
<dbReference type="InterPro" id="IPR036388">
    <property type="entry name" value="WH-like_DNA-bd_sf"/>
</dbReference>
<evidence type="ECO:0000256" key="3">
    <source>
        <dbReference type="ARBA" id="ARBA00023163"/>
    </source>
</evidence>
<dbReference type="GO" id="GO:0003700">
    <property type="term" value="F:DNA-binding transcription factor activity"/>
    <property type="evidence" value="ECO:0007669"/>
    <property type="project" value="InterPro"/>
</dbReference>
<keyword evidence="2" id="KW-0238">DNA-binding</keyword>
<evidence type="ECO:0000256" key="1">
    <source>
        <dbReference type="ARBA" id="ARBA00023015"/>
    </source>
</evidence>
<name>A0AAW9JRZ2_CARML</name>
<dbReference type="Pfam" id="PF01380">
    <property type="entry name" value="SIS"/>
    <property type="match status" value="1"/>
</dbReference>
<dbReference type="SUPFAM" id="SSF46689">
    <property type="entry name" value="Homeodomain-like"/>
    <property type="match status" value="1"/>
</dbReference>
<dbReference type="Gene3D" id="1.10.10.10">
    <property type="entry name" value="Winged helix-like DNA-binding domain superfamily/Winged helix DNA-binding domain"/>
    <property type="match status" value="1"/>
</dbReference>
<dbReference type="Proteomes" id="UP001290462">
    <property type="component" value="Unassembled WGS sequence"/>
</dbReference>
<dbReference type="GO" id="GO:1901135">
    <property type="term" value="P:carbohydrate derivative metabolic process"/>
    <property type="evidence" value="ECO:0007669"/>
    <property type="project" value="InterPro"/>
</dbReference>
<proteinExistence type="predicted"/>
<keyword evidence="3" id="KW-0804">Transcription</keyword>
<dbReference type="InterPro" id="IPR035472">
    <property type="entry name" value="RpiR-like_SIS"/>
</dbReference>
<evidence type="ECO:0000313" key="6">
    <source>
        <dbReference type="EMBL" id="MDZ5757354.1"/>
    </source>
</evidence>
<protein>
    <submittedName>
        <fullName evidence="6">MurR/RpiR family transcriptional regulator</fullName>
    </submittedName>
</protein>
<evidence type="ECO:0000313" key="7">
    <source>
        <dbReference type="Proteomes" id="UP001290462"/>
    </source>
</evidence>
<dbReference type="EMBL" id="JAVBVO010000001">
    <property type="protein sequence ID" value="MDZ5757354.1"/>
    <property type="molecule type" value="Genomic_DNA"/>
</dbReference>